<dbReference type="EMBL" id="PGGW01000061">
    <property type="protein sequence ID" value="PJE95832.1"/>
    <property type="molecule type" value="Genomic_DNA"/>
</dbReference>
<keyword evidence="3" id="KW-1185">Reference proteome</keyword>
<sequence>MHGTGAGMATYLMDTRRNQIGELMGKSGGRYFLRPPGGGREWECPPENTRLPTPAEQLSAGVRAANRHSRERFR</sequence>
<organism evidence="2 3">
    <name type="scientific">Streptomyces carminius</name>
    <dbReference type="NCBI Taxonomy" id="2665496"/>
    <lineage>
        <taxon>Bacteria</taxon>
        <taxon>Bacillati</taxon>
        <taxon>Actinomycetota</taxon>
        <taxon>Actinomycetes</taxon>
        <taxon>Kitasatosporales</taxon>
        <taxon>Streptomycetaceae</taxon>
        <taxon>Streptomyces</taxon>
    </lineage>
</organism>
<evidence type="ECO:0000313" key="2">
    <source>
        <dbReference type="EMBL" id="PJE95832.1"/>
    </source>
</evidence>
<comment type="caution">
    <text evidence="2">The sequence shown here is derived from an EMBL/GenBank/DDBJ whole genome shotgun (WGS) entry which is preliminary data.</text>
</comment>
<gene>
    <name evidence="2" type="ORF">CUT44_21520</name>
</gene>
<proteinExistence type="predicted"/>
<evidence type="ECO:0000313" key="3">
    <source>
        <dbReference type="Proteomes" id="UP000230407"/>
    </source>
</evidence>
<evidence type="ECO:0000256" key="1">
    <source>
        <dbReference type="SAM" id="MobiDB-lite"/>
    </source>
</evidence>
<accession>A0A2M8LV48</accession>
<feature type="compositionally biased region" description="Basic residues" evidence="1">
    <location>
        <begin position="65"/>
        <end position="74"/>
    </location>
</feature>
<dbReference type="AlphaFoldDB" id="A0A2M8LV48"/>
<feature type="region of interest" description="Disordered" evidence="1">
    <location>
        <begin position="35"/>
        <end position="74"/>
    </location>
</feature>
<reference evidence="2 3" key="1">
    <citation type="submission" date="2017-11" db="EMBL/GenBank/DDBJ databases">
        <title>Streptomyces carmine sp. nov., a novel actinomycete isolated from Sophora alopecuroides in Xinjiang, China.</title>
        <authorList>
            <person name="Wang Y."/>
            <person name="Luo X."/>
            <person name="Wan C."/>
            <person name="Zhang L."/>
        </authorList>
    </citation>
    <scope>NUCLEOTIDE SEQUENCE [LARGE SCALE GENOMIC DNA]</scope>
    <source>
        <strain evidence="2 3">TRM SA0054</strain>
    </source>
</reference>
<protein>
    <submittedName>
        <fullName evidence="2">Uncharacterized protein</fullName>
    </submittedName>
</protein>
<name>A0A2M8LV48_9ACTN</name>
<dbReference type="Proteomes" id="UP000230407">
    <property type="component" value="Unassembled WGS sequence"/>
</dbReference>